<accession>A0A512JEB6</accession>
<dbReference type="EMBL" id="BJZV01000001">
    <property type="protein sequence ID" value="GEP08288.1"/>
    <property type="molecule type" value="Genomic_DNA"/>
</dbReference>
<organism evidence="1 2">
    <name type="scientific">Methylobacterium gnaphalii</name>
    <dbReference type="NCBI Taxonomy" id="1010610"/>
    <lineage>
        <taxon>Bacteria</taxon>
        <taxon>Pseudomonadati</taxon>
        <taxon>Pseudomonadota</taxon>
        <taxon>Alphaproteobacteria</taxon>
        <taxon>Hyphomicrobiales</taxon>
        <taxon>Methylobacteriaceae</taxon>
        <taxon>Methylobacterium</taxon>
    </lineage>
</organism>
<comment type="caution">
    <text evidence="1">The sequence shown here is derived from an EMBL/GenBank/DDBJ whole genome shotgun (WGS) entry which is preliminary data.</text>
</comment>
<reference evidence="1 2" key="1">
    <citation type="submission" date="2019-07" db="EMBL/GenBank/DDBJ databases">
        <title>Whole genome shotgun sequence of Methylobacterium gnaphalii NBRC 107716.</title>
        <authorList>
            <person name="Hosoyama A."/>
            <person name="Uohara A."/>
            <person name="Ohji S."/>
            <person name="Ichikawa N."/>
        </authorList>
    </citation>
    <scope>NUCLEOTIDE SEQUENCE [LARGE SCALE GENOMIC DNA]</scope>
    <source>
        <strain evidence="1 2">NBRC 107716</strain>
    </source>
</reference>
<evidence type="ECO:0000313" key="2">
    <source>
        <dbReference type="Proteomes" id="UP000321750"/>
    </source>
</evidence>
<keyword evidence="2" id="KW-1185">Reference proteome</keyword>
<evidence type="ECO:0000313" key="1">
    <source>
        <dbReference type="EMBL" id="GEP08288.1"/>
    </source>
</evidence>
<protein>
    <submittedName>
        <fullName evidence="1">Uncharacterized protein</fullName>
    </submittedName>
</protein>
<name>A0A512JEB6_9HYPH</name>
<gene>
    <name evidence="1" type="ORF">MGN01_01330</name>
</gene>
<dbReference type="AlphaFoldDB" id="A0A512JEB6"/>
<sequence>MQDGPLIRITETAARPKPLAGAKMVETCEEGIRETLATGASHIQHVIASASSAIQAIPATQARWLWIAELRSQ</sequence>
<proteinExistence type="predicted"/>
<dbReference type="Proteomes" id="UP000321750">
    <property type="component" value="Unassembled WGS sequence"/>
</dbReference>